<dbReference type="InterPro" id="IPR025296">
    <property type="entry name" value="DUF4158"/>
</dbReference>
<comment type="caution">
    <text evidence="7">The sequence shown here is derived from an EMBL/GenBank/DDBJ whole genome shotgun (WGS) entry which is preliminary data.</text>
</comment>
<comment type="similarity">
    <text evidence="1">Belongs to the transposase 7 family.</text>
</comment>
<dbReference type="NCBIfam" id="NF033527">
    <property type="entry name" value="transpos_Tn3"/>
    <property type="match status" value="1"/>
</dbReference>
<dbReference type="GO" id="GO:0004803">
    <property type="term" value="F:transposase activity"/>
    <property type="evidence" value="ECO:0007669"/>
    <property type="project" value="InterPro"/>
</dbReference>
<proteinExistence type="inferred from homology"/>
<dbReference type="Pfam" id="PF01526">
    <property type="entry name" value="DDE_Tnp_Tn3"/>
    <property type="match status" value="1"/>
</dbReference>
<dbReference type="GO" id="GO:0006313">
    <property type="term" value="P:DNA transposition"/>
    <property type="evidence" value="ECO:0007669"/>
    <property type="project" value="InterPro"/>
</dbReference>
<organism evidence="7 8">
    <name type="scientific">Agitococcus lubricus</name>
    <dbReference type="NCBI Taxonomy" id="1077255"/>
    <lineage>
        <taxon>Bacteria</taxon>
        <taxon>Pseudomonadati</taxon>
        <taxon>Pseudomonadota</taxon>
        <taxon>Gammaproteobacteria</taxon>
        <taxon>Moraxellales</taxon>
        <taxon>Moraxellaceae</taxon>
        <taxon>Agitococcus</taxon>
    </lineage>
</organism>
<dbReference type="Proteomes" id="UP000244223">
    <property type="component" value="Unassembled WGS sequence"/>
</dbReference>
<feature type="domain" description="DUF4158" evidence="6">
    <location>
        <begin position="10"/>
        <end position="172"/>
    </location>
</feature>
<keyword evidence="2" id="KW-0815">Transposition</keyword>
<dbReference type="Pfam" id="PF13700">
    <property type="entry name" value="DUF4158"/>
    <property type="match status" value="1"/>
</dbReference>
<keyword evidence="8" id="KW-1185">Reference proteome</keyword>
<dbReference type="RefSeq" id="WP_107867158.1">
    <property type="nucleotide sequence ID" value="NZ_QAON01000051.1"/>
</dbReference>
<dbReference type="InterPro" id="IPR002513">
    <property type="entry name" value="Tn3_Tnp_DDE_dom"/>
</dbReference>
<dbReference type="EMBL" id="QAON01000051">
    <property type="protein sequence ID" value="PTQ85528.1"/>
    <property type="molecule type" value="Genomic_DNA"/>
</dbReference>
<dbReference type="AlphaFoldDB" id="A0A2T5INX7"/>
<keyword evidence="4" id="KW-0233">DNA recombination</keyword>
<keyword evidence="3" id="KW-0238">DNA-binding</keyword>
<evidence type="ECO:0000256" key="1">
    <source>
        <dbReference type="ARBA" id="ARBA00009402"/>
    </source>
</evidence>
<evidence type="ECO:0000313" key="8">
    <source>
        <dbReference type="Proteomes" id="UP000244223"/>
    </source>
</evidence>
<dbReference type="InterPro" id="IPR047653">
    <property type="entry name" value="Tn3-like_transpos"/>
</dbReference>
<dbReference type="OrthoDB" id="3538665at2"/>
<evidence type="ECO:0000313" key="7">
    <source>
        <dbReference type="EMBL" id="PTQ85528.1"/>
    </source>
</evidence>
<accession>A0A2T5INX7</accession>
<evidence type="ECO:0000259" key="6">
    <source>
        <dbReference type="Pfam" id="PF13700"/>
    </source>
</evidence>
<feature type="domain" description="Tn3 transposase DDE" evidence="5">
    <location>
        <begin position="596"/>
        <end position="988"/>
    </location>
</feature>
<name>A0A2T5INX7_9GAMM</name>
<evidence type="ECO:0000256" key="4">
    <source>
        <dbReference type="ARBA" id="ARBA00023172"/>
    </source>
</evidence>
<evidence type="ECO:0000259" key="5">
    <source>
        <dbReference type="Pfam" id="PF01526"/>
    </source>
</evidence>
<evidence type="ECO:0000256" key="3">
    <source>
        <dbReference type="ARBA" id="ARBA00023125"/>
    </source>
</evidence>
<reference evidence="7 8" key="1">
    <citation type="submission" date="2018-04" db="EMBL/GenBank/DDBJ databases">
        <title>Genomic Encyclopedia of Archaeal and Bacterial Type Strains, Phase II (KMG-II): from individual species to whole genera.</title>
        <authorList>
            <person name="Goeker M."/>
        </authorList>
    </citation>
    <scope>NUCLEOTIDE SEQUENCE [LARGE SCALE GENOMIC DNA]</scope>
    <source>
        <strain evidence="7 8">DSM 5822</strain>
    </source>
</reference>
<gene>
    <name evidence="7" type="ORF">C8N29_1511</name>
</gene>
<sequence length="1009" mass="117994">MAQDSERLTILSDAEQFALYALPDFDDNQRMHYLSFSETELKLIFSRKEIHSQMHCALQIGYFKAKYAFFIFSWSQTETDCQFILERYFGDQTWIPKSVTKHEYYTQRTAIAYLFNYHLWSAKFLPQLVNKANHSVHRDVSPRFIVAELLIYLNENRIIRPAHTTLQTLISETLSAERERLSKLLINMLDEPSQNIIQQLLIRDEALSGLAILKQDAKHFGYRQMVLERQKRTTLAPIYEIVTRLLPKLAISRQNLSYYASLTNFYTIYDLRRLKPEQTYLYLLCYAWQRYRQFTDNLIDALGYHMKLLEDQTKNKAKKKYAIEQAGRQQETRQVGRLLLLYVDSEVADTLPFGTVRERAFSIIPKHTLEIIGHRLSQKPVSELSLRWQMVDDLADRIRRHLRPLYTTINFSCNTTTSPWLSALAWMKDVFSKQQRLSQRPLHECIEDTVPQRLRPYLLTFDSNGKVTGVDANRYEFWIYRQLRKRLKSGEIYVDDSIQHRNFADELVNVSNGSTILSQLDIPWLQQPINSQLDALRRELHHQWLSFDRDLRQGKLKHVEYDHKSKKITWKKLKTNLDTCQQDSFYQQMSFCDISDVFHFTNTQCHFLSAMTPLQPRYVKQIADPTNLMAVIIAQAMNHGNLLMAQTSDIPYHALETMYQQYLRPSSLQEANDRISNAIAALPIFSHYSFDLGILYGSVDGQKFSVERPTVKARYSRKYFGKGKGVVAYTMLCNHIPLQGWLIGAHELEAHHVFDIWYHNNSDITPSVITGDMHSINKANFAVLHWFGSRFEPRFTDLDTQLKHLYCAEDLVNYEKYLIRPVGKIDLELITTEKSNIDQIVATLGLKEITQGSLIRKLCNYSQQNPTRRAIFEFDKLIRSIYTLRYLREPQLQRNIHRSQNRIESYHQLRSVIAQVGGKKELIGKTDIEIEVSNQCARLLANIIIYYNSAILSRLLNKFDGTKNPKTLAFIKKISPVAWRHIHLNGHYTFKNHRQPIDLDVLVSSVVLG</sequence>
<dbReference type="GO" id="GO:0003677">
    <property type="term" value="F:DNA binding"/>
    <property type="evidence" value="ECO:0007669"/>
    <property type="project" value="UniProtKB-KW"/>
</dbReference>
<evidence type="ECO:0000256" key="2">
    <source>
        <dbReference type="ARBA" id="ARBA00022578"/>
    </source>
</evidence>
<protein>
    <submittedName>
        <fullName evidence="7">TnpA family transposase</fullName>
    </submittedName>
</protein>